<evidence type="ECO:0000256" key="7">
    <source>
        <dbReference type="ARBA" id="ARBA00022989"/>
    </source>
</evidence>
<gene>
    <name evidence="17" type="ORF">CANTADRAFT_19941</name>
</gene>
<dbReference type="STRING" id="984487.A0A1E4SSL3"/>
<evidence type="ECO:0000256" key="6">
    <source>
        <dbReference type="ARBA" id="ARBA00022955"/>
    </source>
</evidence>
<evidence type="ECO:0000256" key="8">
    <source>
        <dbReference type="ARBA" id="ARBA00023002"/>
    </source>
</evidence>
<evidence type="ECO:0000313" key="17">
    <source>
        <dbReference type="EMBL" id="ODV82382.1"/>
    </source>
</evidence>
<feature type="transmembrane region" description="Helical" evidence="16">
    <location>
        <begin position="109"/>
        <end position="127"/>
    </location>
</feature>
<sequence>MLNPKTHDREFFGAFGASSIIVFLPLVVSIFSFLVNDKYSLQGVSLDLNRLQQIVPSSTQEWYDLAFDASSWKAYLAWFFGLVVFDKISPSKQMDGTVLRDGTVLKYNINGVYVAGTLLAILAARAYRFNLNLPELHFIYTHQLQLTLVTIIFSFAMSVFVYVCSFIPTTKPNGVGTRERILAKGGNSGNPIYDFYIGRELNPRIGSWDIKMFCELKPGMLLWMLINLSCLHQQYHAQGQVTDSLVLVNFVQLFYVLDGVLNEEGVLTMMDITTDGFGFMLAFGDLAWLPWSYSLQARYLALPENTLHLGLWKCALILALKFGGFYVFYSANRQKSDFRQGKLDHLKSIKTKTGSKLLCDGWWAISQHINYLGDWLVGLSWCLLTGFQTPLTYFYAIYFAVLLLHRQTRDDAKCREKYGEQWLEYQRRVPYKIIPYVY</sequence>
<evidence type="ECO:0000256" key="1">
    <source>
        <dbReference type="ARBA" id="ARBA00004141"/>
    </source>
</evidence>
<keyword evidence="10 16" id="KW-0443">Lipid metabolism</keyword>
<protein>
    <recommendedName>
        <fullName evidence="16">Delta(14)-sterol reductase</fullName>
    </recommendedName>
    <alternativeName>
        <fullName evidence="16">C-14 sterol reductase</fullName>
    </alternativeName>
    <alternativeName>
        <fullName evidence="16">Sterol C14-reductase</fullName>
    </alternativeName>
</protein>
<dbReference type="PANTHER" id="PTHR21257:SF52">
    <property type="entry name" value="DELTA(14)-STEROL REDUCTASE TM7SF2"/>
    <property type="match status" value="1"/>
</dbReference>
<dbReference type="InterPro" id="IPR018083">
    <property type="entry name" value="Sterol_reductase_CS"/>
</dbReference>
<feature type="transmembrane region" description="Helical" evidence="16">
    <location>
        <begin position="147"/>
        <end position="168"/>
    </location>
</feature>
<feature type="transmembrane region" description="Helical" evidence="16">
    <location>
        <begin position="12"/>
        <end position="35"/>
    </location>
</feature>
<dbReference type="InterPro" id="IPR001171">
    <property type="entry name" value="ERG24_DHCR-like"/>
</dbReference>
<feature type="transmembrane region" description="Helical" evidence="16">
    <location>
        <begin position="309"/>
        <end position="329"/>
    </location>
</feature>
<dbReference type="PROSITE" id="PS01018">
    <property type="entry name" value="STEROL_REDUCT_2"/>
    <property type="match status" value="1"/>
</dbReference>
<evidence type="ECO:0000256" key="11">
    <source>
        <dbReference type="ARBA" id="ARBA00023136"/>
    </source>
</evidence>
<dbReference type="GO" id="GO:0005789">
    <property type="term" value="C:endoplasmic reticulum membrane"/>
    <property type="evidence" value="ECO:0007669"/>
    <property type="project" value="TreeGrafter"/>
</dbReference>
<evidence type="ECO:0000256" key="10">
    <source>
        <dbReference type="ARBA" id="ARBA00023098"/>
    </source>
</evidence>
<keyword evidence="8 16" id="KW-0560">Oxidoreductase</keyword>
<dbReference type="FunFam" id="1.20.120.1630:FF:000009">
    <property type="entry name" value="C-14 sterol reductase"/>
    <property type="match status" value="1"/>
</dbReference>
<keyword evidence="11 16" id="KW-0472">Membrane</keyword>
<keyword evidence="7 16" id="KW-1133">Transmembrane helix</keyword>
<reference evidence="18" key="1">
    <citation type="submission" date="2016-05" db="EMBL/GenBank/DDBJ databases">
        <title>Comparative genomics of biotechnologically important yeasts.</title>
        <authorList>
            <consortium name="DOE Joint Genome Institute"/>
            <person name="Riley R."/>
            <person name="Haridas S."/>
            <person name="Wolfe K.H."/>
            <person name="Lopes M.R."/>
            <person name="Hittinger C.T."/>
            <person name="Goker M."/>
            <person name="Salamov A."/>
            <person name="Wisecaver J."/>
            <person name="Long T.M."/>
            <person name="Aerts A.L."/>
            <person name="Barry K."/>
            <person name="Choi C."/>
            <person name="Clum A."/>
            <person name="Coughlan A.Y."/>
            <person name="Deshpande S."/>
            <person name="Douglass A.P."/>
            <person name="Hanson S.J."/>
            <person name="Klenk H.-P."/>
            <person name="Labutti K."/>
            <person name="Lapidus A."/>
            <person name="Lindquist E."/>
            <person name="Lipzen A."/>
            <person name="Meier-Kolthoff J.P."/>
            <person name="Ohm R.A."/>
            <person name="Otillar R.P."/>
            <person name="Pangilinan J."/>
            <person name="Peng Y."/>
            <person name="Rokas A."/>
            <person name="Rosa C.A."/>
            <person name="Scheuner C."/>
            <person name="Sibirny A.A."/>
            <person name="Slot J.C."/>
            <person name="Stielow J.B."/>
            <person name="Sun H."/>
            <person name="Kurtzman C.P."/>
            <person name="Blackwell M."/>
            <person name="Grigoriev I.V."/>
            <person name="Jeffries T.W."/>
        </authorList>
    </citation>
    <scope>NUCLEOTIDE SEQUENCE [LARGE SCALE GENOMIC DNA]</scope>
    <source>
        <strain evidence="18">NRRL Y-17324</strain>
    </source>
</reference>
<evidence type="ECO:0000256" key="16">
    <source>
        <dbReference type="RuleBase" id="RU369120"/>
    </source>
</evidence>
<evidence type="ECO:0000256" key="3">
    <source>
        <dbReference type="ARBA" id="ARBA00022516"/>
    </source>
</evidence>
<keyword evidence="12 16" id="KW-1207">Sterol metabolism</keyword>
<keyword evidence="3 16" id="KW-0444">Lipid biosynthesis</keyword>
<evidence type="ECO:0000256" key="2">
    <source>
        <dbReference type="ARBA" id="ARBA00005402"/>
    </source>
</evidence>
<name>A0A1E4SSL3_9ASCO</name>
<dbReference type="AlphaFoldDB" id="A0A1E4SSL3"/>
<keyword evidence="5" id="KW-0521">NADP</keyword>
<evidence type="ECO:0000256" key="5">
    <source>
        <dbReference type="ARBA" id="ARBA00022857"/>
    </source>
</evidence>
<comment type="caution">
    <text evidence="16">Lacks conserved residue(s) required for the propagation of feature annotation.</text>
</comment>
<evidence type="ECO:0000256" key="4">
    <source>
        <dbReference type="ARBA" id="ARBA00022692"/>
    </source>
</evidence>
<evidence type="ECO:0000313" key="18">
    <source>
        <dbReference type="Proteomes" id="UP000094285"/>
    </source>
</evidence>
<keyword evidence="13 16" id="KW-0753">Steroid metabolism</keyword>
<dbReference type="Gene3D" id="1.20.120.1630">
    <property type="match status" value="1"/>
</dbReference>
<comment type="similarity">
    <text evidence="2 16">Belongs to the ERG4/ERG24 family.</text>
</comment>
<dbReference type="Proteomes" id="UP000094285">
    <property type="component" value="Unassembled WGS sequence"/>
</dbReference>
<evidence type="ECO:0000256" key="9">
    <source>
        <dbReference type="ARBA" id="ARBA00023011"/>
    </source>
</evidence>
<dbReference type="GeneID" id="30980639"/>
<comment type="pathway">
    <text evidence="15">Steroid biosynthesis; zymosterol biosynthesis; zymosterol from lanosterol: step 2/6.</text>
</comment>
<dbReference type="GO" id="GO:0050613">
    <property type="term" value="F:Delta14-sterol reductase activity"/>
    <property type="evidence" value="ECO:0007669"/>
    <property type="project" value="UniProtKB-EC"/>
</dbReference>
<evidence type="ECO:0000256" key="12">
    <source>
        <dbReference type="ARBA" id="ARBA00023166"/>
    </source>
</evidence>
<dbReference type="EMBL" id="KV453909">
    <property type="protein sequence ID" value="ODV82382.1"/>
    <property type="molecule type" value="Genomic_DNA"/>
</dbReference>
<keyword evidence="4 16" id="KW-0812">Transmembrane</keyword>
<evidence type="ECO:0000256" key="14">
    <source>
        <dbReference type="ARBA" id="ARBA00052254"/>
    </source>
</evidence>
<proteinExistence type="inferred from homology"/>
<evidence type="ECO:0000256" key="15">
    <source>
        <dbReference type="ARBA" id="ARBA00060638"/>
    </source>
</evidence>
<dbReference type="PANTHER" id="PTHR21257">
    <property type="entry name" value="DELTA(14)-STEROL REDUCTASE"/>
    <property type="match status" value="1"/>
</dbReference>
<dbReference type="GO" id="GO:0006696">
    <property type="term" value="P:ergosterol biosynthetic process"/>
    <property type="evidence" value="ECO:0007669"/>
    <property type="project" value="EnsemblFungi"/>
</dbReference>
<dbReference type="Pfam" id="PF01222">
    <property type="entry name" value="ERG4_ERG24"/>
    <property type="match status" value="1"/>
</dbReference>
<accession>A0A1E4SSL3</accession>
<feature type="transmembrane region" description="Helical" evidence="16">
    <location>
        <begin position="72"/>
        <end position="88"/>
    </location>
</feature>
<dbReference type="RefSeq" id="XP_020067504.1">
    <property type="nucleotide sequence ID" value="XM_020206502.1"/>
</dbReference>
<keyword evidence="6 16" id="KW-0752">Steroid biosynthesis</keyword>
<comment type="subcellular location">
    <subcellularLocation>
        <location evidence="1">Membrane</location>
        <topology evidence="1">Multi-pass membrane protein</topology>
    </subcellularLocation>
</comment>
<keyword evidence="9 16" id="KW-0756">Sterol biosynthesis</keyword>
<dbReference type="OrthoDB" id="10262235at2759"/>
<dbReference type="PROSITE" id="PS01017">
    <property type="entry name" value="STEROL_REDUCT_1"/>
    <property type="match status" value="1"/>
</dbReference>
<feature type="transmembrane region" description="Helical" evidence="16">
    <location>
        <begin position="272"/>
        <end position="289"/>
    </location>
</feature>
<organism evidence="17 18">
    <name type="scientific">Suhomyces tanzawaensis NRRL Y-17324</name>
    <dbReference type="NCBI Taxonomy" id="984487"/>
    <lineage>
        <taxon>Eukaryota</taxon>
        <taxon>Fungi</taxon>
        <taxon>Dikarya</taxon>
        <taxon>Ascomycota</taxon>
        <taxon>Saccharomycotina</taxon>
        <taxon>Pichiomycetes</taxon>
        <taxon>Debaryomycetaceae</taxon>
        <taxon>Suhomyces</taxon>
    </lineage>
</organism>
<comment type="catalytic activity">
    <reaction evidence="14">
        <text>4,4-dimethyl-5alpha-cholesta-8,24-dien-3beta-ol + NADP(+) = 4,4-dimethyl-5alpha-cholesta-8,14,24-trien-3beta-ol + NADPH + H(+)</text>
        <dbReference type="Rhea" id="RHEA:18561"/>
        <dbReference type="ChEBI" id="CHEBI:15378"/>
        <dbReference type="ChEBI" id="CHEBI:17813"/>
        <dbReference type="ChEBI" id="CHEBI:18364"/>
        <dbReference type="ChEBI" id="CHEBI:57783"/>
        <dbReference type="ChEBI" id="CHEBI:58349"/>
        <dbReference type="EC" id="1.3.1.70"/>
    </reaction>
    <physiologicalReaction direction="right-to-left" evidence="14">
        <dbReference type="Rhea" id="RHEA:18563"/>
    </physiologicalReaction>
</comment>
<evidence type="ECO:0000256" key="13">
    <source>
        <dbReference type="ARBA" id="ARBA00023221"/>
    </source>
</evidence>
<keyword evidence="18" id="KW-1185">Reference proteome</keyword>